<feature type="transmembrane region" description="Helical" evidence="2">
    <location>
        <begin position="182"/>
        <end position="201"/>
    </location>
</feature>
<feature type="transmembrane region" description="Helical" evidence="2">
    <location>
        <begin position="125"/>
        <end position="145"/>
    </location>
</feature>
<dbReference type="OrthoDB" id="9996464at2759"/>
<feature type="compositionally biased region" description="Polar residues" evidence="1">
    <location>
        <begin position="27"/>
        <end position="47"/>
    </location>
</feature>
<accession>A0A8H7PY96</accession>
<proteinExistence type="predicted"/>
<keyword evidence="4" id="KW-1185">Reference proteome</keyword>
<name>A0A8H7PY96_MORIS</name>
<keyword evidence="2" id="KW-0472">Membrane</keyword>
<organism evidence="3 4">
    <name type="scientific">Mortierella isabellina</name>
    <name type="common">Filamentous fungus</name>
    <name type="synonym">Umbelopsis isabellina</name>
    <dbReference type="NCBI Taxonomy" id="91625"/>
    <lineage>
        <taxon>Eukaryota</taxon>
        <taxon>Fungi</taxon>
        <taxon>Fungi incertae sedis</taxon>
        <taxon>Mucoromycota</taxon>
        <taxon>Mucoromycotina</taxon>
        <taxon>Umbelopsidomycetes</taxon>
        <taxon>Umbelopsidales</taxon>
        <taxon>Umbelopsidaceae</taxon>
        <taxon>Umbelopsis</taxon>
    </lineage>
</organism>
<reference evidence="3" key="1">
    <citation type="submission" date="2020-12" db="EMBL/GenBank/DDBJ databases">
        <title>Metabolic potential, ecology and presence of endohyphal bacteria is reflected in genomic diversity of Mucoromycotina.</title>
        <authorList>
            <person name="Muszewska A."/>
            <person name="Okrasinska A."/>
            <person name="Steczkiewicz K."/>
            <person name="Drgas O."/>
            <person name="Orlowska M."/>
            <person name="Perlinska-Lenart U."/>
            <person name="Aleksandrzak-Piekarczyk T."/>
            <person name="Szatraj K."/>
            <person name="Zielenkiewicz U."/>
            <person name="Pilsyk S."/>
            <person name="Malc E."/>
            <person name="Mieczkowski P."/>
            <person name="Kruszewska J.S."/>
            <person name="Biernat P."/>
            <person name="Pawlowska J."/>
        </authorList>
    </citation>
    <scope>NUCLEOTIDE SEQUENCE</scope>
    <source>
        <strain evidence="3">WA0000067209</strain>
    </source>
</reference>
<evidence type="ECO:0000256" key="2">
    <source>
        <dbReference type="SAM" id="Phobius"/>
    </source>
</evidence>
<feature type="transmembrane region" description="Helical" evidence="2">
    <location>
        <begin position="283"/>
        <end position="302"/>
    </location>
</feature>
<dbReference type="EMBL" id="JAEPQZ010000004">
    <property type="protein sequence ID" value="KAG2182023.1"/>
    <property type="molecule type" value="Genomic_DNA"/>
</dbReference>
<feature type="transmembrane region" description="Helical" evidence="2">
    <location>
        <begin position="101"/>
        <end position="119"/>
    </location>
</feature>
<feature type="compositionally biased region" description="Basic and acidic residues" evidence="1">
    <location>
        <begin position="13"/>
        <end position="23"/>
    </location>
</feature>
<dbReference type="AlphaFoldDB" id="A0A8H7PY96"/>
<keyword evidence="2" id="KW-0812">Transmembrane</keyword>
<sequence length="324" mass="36268">MTVLEDPSLTAKSNEKPDIEQDARSMASGTQTSLALDDISSTINPENSAKESMKMDCSVDKGSDDTLAEDEKNKEDSEVKEEDIGPPLTTRQRRKKAILRTLYIIVFNAALPIGLYYALKPHIPPVWALVASTAPTIISVIVQAIVARRLDIFGVAVIFGFVLSVILAVVSQDPKLLLLRESFITAGVGGAMALTLIPFRYKNFELKPILYYIAKDMIPMTPVKHTDGSSEARVQFYWRTSSKFRYHIRVLSALDILTLECEFGLKLFYILHFDLDRTVVLSNITLTIVGIVSMLCTIYYALWLRKLLKKEEPELFAKDTTARA</sequence>
<keyword evidence="2" id="KW-1133">Transmembrane helix</keyword>
<evidence type="ECO:0000313" key="4">
    <source>
        <dbReference type="Proteomes" id="UP000654370"/>
    </source>
</evidence>
<evidence type="ECO:0000313" key="3">
    <source>
        <dbReference type="EMBL" id="KAG2182023.1"/>
    </source>
</evidence>
<protein>
    <submittedName>
        <fullName evidence="3">Uncharacterized protein</fullName>
    </submittedName>
</protein>
<gene>
    <name evidence="3" type="ORF">INT43_006949</name>
</gene>
<comment type="caution">
    <text evidence="3">The sequence shown here is derived from an EMBL/GenBank/DDBJ whole genome shotgun (WGS) entry which is preliminary data.</text>
</comment>
<feature type="non-terminal residue" evidence="3">
    <location>
        <position position="1"/>
    </location>
</feature>
<feature type="region of interest" description="Disordered" evidence="1">
    <location>
        <begin position="1"/>
        <end position="87"/>
    </location>
</feature>
<dbReference type="NCBIfam" id="NF041646">
    <property type="entry name" value="VC0807_fam"/>
    <property type="match status" value="1"/>
</dbReference>
<evidence type="ECO:0000256" key="1">
    <source>
        <dbReference type="SAM" id="MobiDB-lite"/>
    </source>
</evidence>
<feature type="transmembrane region" description="Helical" evidence="2">
    <location>
        <begin position="152"/>
        <end position="170"/>
    </location>
</feature>
<feature type="compositionally biased region" description="Basic and acidic residues" evidence="1">
    <location>
        <begin position="48"/>
        <end position="77"/>
    </location>
</feature>
<dbReference type="Proteomes" id="UP000654370">
    <property type="component" value="Unassembled WGS sequence"/>
</dbReference>